<dbReference type="AlphaFoldDB" id="A0A328DMQ2"/>
<sequence>MIFLLNWLQQVWSELDGTQLRDNILSFQIALARLSIVFLDVGYDEMSRKVVFGVILLSSVGKFAVAVNGPLWNNILSALMAETTVCKEALEWLKTRGVTSVRLFSDCSILCHNLLPYANPQSYVCIINNECKKLFCSFVSCSVCFVLRSSNTLGVLLAMNAYAQAYAM</sequence>
<dbReference type="GO" id="GO:0004523">
    <property type="term" value="F:RNA-DNA hybrid ribonuclease activity"/>
    <property type="evidence" value="ECO:0007669"/>
    <property type="project" value="InterPro"/>
</dbReference>
<organism evidence="2 3">
    <name type="scientific">Cuscuta australis</name>
    <dbReference type="NCBI Taxonomy" id="267555"/>
    <lineage>
        <taxon>Eukaryota</taxon>
        <taxon>Viridiplantae</taxon>
        <taxon>Streptophyta</taxon>
        <taxon>Embryophyta</taxon>
        <taxon>Tracheophyta</taxon>
        <taxon>Spermatophyta</taxon>
        <taxon>Magnoliopsida</taxon>
        <taxon>eudicotyledons</taxon>
        <taxon>Gunneridae</taxon>
        <taxon>Pentapetalae</taxon>
        <taxon>asterids</taxon>
        <taxon>lamiids</taxon>
        <taxon>Solanales</taxon>
        <taxon>Convolvulaceae</taxon>
        <taxon>Cuscuteae</taxon>
        <taxon>Cuscuta</taxon>
        <taxon>Cuscuta subgen. Grammica</taxon>
        <taxon>Cuscuta sect. Cleistogrammica</taxon>
    </lineage>
</organism>
<dbReference type="Proteomes" id="UP000249390">
    <property type="component" value="Unassembled WGS sequence"/>
</dbReference>
<gene>
    <name evidence="2" type="ORF">DM860_004819</name>
</gene>
<dbReference type="GO" id="GO:0003676">
    <property type="term" value="F:nucleic acid binding"/>
    <property type="evidence" value="ECO:0007669"/>
    <property type="project" value="InterPro"/>
</dbReference>
<comment type="caution">
    <text evidence="2">The sequence shown here is derived from an EMBL/GenBank/DDBJ whole genome shotgun (WGS) entry which is preliminary data.</text>
</comment>
<name>A0A328DMQ2_9ASTE</name>
<proteinExistence type="predicted"/>
<evidence type="ECO:0000313" key="2">
    <source>
        <dbReference type="EMBL" id="RAL46540.1"/>
    </source>
</evidence>
<dbReference type="Pfam" id="PF13456">
    <property type="entry name" value="RVT_3"/>
    <property type="match status" value="1"/>
</dbReference>
<protein>
    <recommendedName>
        <fullName evidence="1">RNase H type-1 domain-containing protein</fullName>
    </recommendedName>
</protein>
<feature type="domain" description="RNase H type-1" evidence="1">
    <location>
        <begin position="40"/>
        <end position="158"/>
    </location>
</feature>
<accession>A0A328DMQ2</accession>
<keyword evidence="3" id="KW-1185">Reference proteome</keyword>
<dbReference type="EMBL" id="NQVE01000122">
    <property type="protein sequence ID" value="RAL46540.1"/>
    <property type="molecule type" value="Genomic_DNA"/>
</dbReference>
<evidence type="ECO:0000259" key="1">
    <source>
        <dbReference type="Pfam" id="PF13456"/>
    </source>
</evidence>
<dbReference type="InterPro" id="IPR002156">
    <property type="entry name" value="RNaseH_domain"/>
</dbReference>
<evidence type="ECO:0000313" key="3">
    <source>
        <dbReference type="Proteomes" id="UP000249390"/>
    </source>
</evidence>
<reference evidence="2 3" key="1">
    <citation type="submission" date="2018-06" db="EMBL/GenBank/DDBJ databases">
        <title>The Genome of Cuscuta australis (Dodder) Provides Insight into the Evolution of Plant Parasitism.</title>
        <authorList>
            <person name="Liu H."/>
        </authorList>
    </citation>
    <scope>NUCLEOTIDE SEQUENCE [LARGE SCALE GENOMIC DNA]</scope>
    <source>
        <strain evidence="3">cv. Yunnan</strain>
        <tissue evidence="2">Vines</tissue>
    </source>
</reference>